<evidence type="ECO:0000313" key="2">
    <source>
        <dbReference type="Proteomes" id="UP000040576"/>
    </source>
</evidence>
<dbReference type="AlphaFoldDB" id="A0A090KNL1"/>
<gene>
    <name evidence="1" type="ORF">BT1A1_0408</name>
</gene>
<organism evidence="1 2">
    <name type="scientific">Caldibacillus thermoamylovorans</name>
    <dbReference type="NCBI Taxonomy" id="35841"/>
    <lineage>
        <taxon>Bacteria</taxon>
        <taxon>Bacillati</taxon>
        <taxon>Bacillota</taxon>
        <taxon>Bacilli</taxon>
        <taxon>Bacillales</taxon>
        <taxon>Bacillaceae</taxon>
        <taxon>Caldibacillus</taxon>
    </lineage>
</organism>
<keyword evidence="2" id="KW-1185">Reference proteome</keyword>
<evidence type="ECO:0000313" key="1">
    <source>
        <dbReference type="EMBL" id="CEE00269.1"/>
    </source>
</evidence>
<protein>
    <submittedName>
        <fullName evidence="1">Uncharacterized protein</fullName>
    </submittedName>
</protein>
<accession>A0A090KNL1</accession>
<sequence>MEHETVQEGGSIGQFFVKKVRNCPRGPLFWTIFFKKSTELSSKIALLDNFPSKSPKLSNRRVLMDKKRGQSGKIVQ</sequence>
<dbReference type="Proteomes" id="UP000040576">
    <property type="component" value="Unassembled WGS sequence"/>
</dbReference>
<proteinExistence type="predicted"/>
<dbReference type="EMBL" id="CCRF01000012">
    <property type="protein sequence ID" value="CEE00269.1"/>
    <property type="molecule type" value="Genomic_DNA"/>
</dbReference>
<reference evidence="1 2" key="1">
    <citation type="submission" date="2014-07" db="EMBL/GenBank/DDBJ databases">
        <authorList>
            <person name="Wibberg Daniel"/>
        </authorList>
    </citation>
    <scope>NUCLEOTIDE SEQUENCE [LARGE SCALE GENOMIC DNA]</scope>
</reference>
<name>A0A090KNL1_9BACI</name>